<dbReference type="RefSeq" id="WP_233722720.1">
    <property type="nucleotide sequence ID" value="NZ_JAJVCN010000001.1"/>
</dbReference>
<feature type="region of interest" description="Disordered" evidence="1">
    <location>
        <begin position="1"/>
        <end position="51"/>
    </location>
</feature>
<keyword evidence="3" id="KW-1185">Reference proteome</keyword>
<evidence type="ECO:0000256" key="1">
    <source>
        <dbReference type="SAM" id="MobiDB-lite"/>
    </source>
</evidence>
<accession>A0ABS8Z759</accession>
<evidence type="ECO:0000313" key="2">
    <source>
        <dbReference type="EMBL" id="MCE7001662.1"/>
    </source>
</evidence>
<name>A0ABS8Z759_9PSEU</name>
<proteinExistence type="predicted"/>
<feature type="compositionally biased region" description="Polar residues" evidence="1">
    <location>
        <begin position="1"/>
        <end position="10"/>
    </location>
</feature>
<dbReference type="Proteomes" id="UP001521150">
    <property type="component" value="Unassembled WGS sequence"/>
</dbReference>
<gene>
    <name evidence="2" type="ORF">LWC34_02220</name>
</gene>
<evidence type="ECO:0000313" key="3">
    <source>
        <dbReference type="Proteomes" id="UP001521150"/>
    </source>
</evidence>
<reference evidence="2 3" key="1">
    <citation type="submission" date="2021-12" db="EMBL/GenBank/DDBJ databases">
        <title>Genome sequence of Kibdelosporangium philippinense ATCC 49844.</title>
        <authorList>
            <person name="Fedorov E.A."/>
            <person name="Omeragic M."/>
            <person name="Shalygina K.F."/>
            <person name="Maclea K.S."/>
        </authorList>
    </citation>
    <scope>NUCLEOTIDE SEQUENCE [LARGE SCALE GENOMIC DNA]</scope>
    <source>
        <strain evidence="2 3">ATCC 49844</strain>
    </source>
</reference>
<dbReference type="EMBL" id="JAJVCN010000001">
    <property type="protein sequence ID" value="MCE7001662.1"/>
    <property type="molecule type" value="Genomic_DNA"/>
</dbReference>
<comment type="caution">
    <text evidence="2">The sequence shown here is derived from an EMBL/GenBank/DDBJ whole genome shotgun (WGS) entry which is preliminary data.</text>
</comment>
<feature type="region of interest" description="Disordered" evidence="1">
    <location>
        <begin position="103"/>
        <end position="125"/>
    </location>
</feature>
<protein>
    <submittedName>
        <fullName evidence="2">Uncharacterized protein</fullName>
    </submittedName>
</protein>
<organism evidence="2 3">
    <name type="scientific">Kibdelosporangium philippinense</name>
    <dbReference type="NCBI Taxonomy" id="211113"/>
    <lineage>
        <taxon>Bacteria</taxon>
        <taxon>Bacillati</taxon>
        <taxon>Actinomycetota</taxon>
        <taxon>Actinomycetes</taxon>
        <taxon>Pseudonocardiales</taxon>
        <taxon>Pseudonocardiaceae</taxon>
        <taxon>Kibdelosporangium</taxon>
    </lineage>
</organism>
<sequence>METHSETGGNISWGADLASDNDPDNQWGGDASLLGIPSPRPAPDDLGSVPDIGSGDAAWWYDQPQKRGHHRRYTGHVDRISGPEGDQLREDLAAVIRDLLDWAKQQTGTSDTDTGEGGTADDTPA</sequence>